<gene>
    <name evidence="13" type="ORF">SAMN05444169_0105</name>
</gene>
<protein>
    <submittedName>
        <fullName evidence="13">Cytochrome c, mono-and diheme variants</fullName>
    </submittedName>
</protein>
<accession>A0A1M5GEZ5</accession>
<name>A0A1M5GEZ5_9BRAD</name>
<evidence type="ECO:0000256" key="5">
    <source>
        <dbReference type="ARBA" id="ARBA00022729"/>
    </source>
</evidence>
<dbReference type="OrthoDB" id="9811281at2"/>
<dbReference type="GO" id="GO:0005506">
    <property type="term" value="F:iron ion binding"/>
    <property type="evidence" value="ECO:0007669"/>
    <property type="project" value="InterPro"/>
</dbReference>
<keyword evidence="7 10" id="KW-0408">Iron</keyword>
<dbReference type="PANTHER" id="PTHR35008:SF8">
    <property type="entry name" value="ALCOHOL DEHYDROGENASE CYTOCHROME C SUBUNIT"/>
    <property type="match status" value="1"/>
</dbReference>
<keyword evidence="4 10" id="KW-0479">Metal-binding</keyword>
<evidence type="ECO:0000256" key="10">
    <source>
        <dbReference type="PIRSR" id="PIRSR000018-51"/>
    </source>
</evidence>
<dbReference type="PANTHER" id="PTHR35008">
    <property type="entry name" value="BLL4482 PROTEIN-RELATED"/>
    <property type="match status" value="1"/>
</dbReference>
<feature type="chain" id="PRO_5012183496" evidence="11">
    <location>
        <begin position="27"/>
        <end position="416"/>
    </location>
</feature>
<dbReference type="Pfam" id="PF00034">
    <property type="entry name" value="Cytochrom_C"/>
    <property type="match status" value="3"/>
</dbReference>
<feature type="domain" description="Cytochrome c" evidence="12">
    <location>
        <begin position="180"/>
        <end position="288"/>
    </location>
</feature>
<sequence>MRNAAKLSIAIGAAAAWLGGIGLSGADPDSQAFDQIEKGRYLATVADCFACHTVPEVGKPFAGARPIETPFGVITSSNITPDDDTGIGAWTDEQFDNAVRKGVRPDGSRLYPAMPFPDYTKMSRDDVLAIRAYLKTVEPVHQPVKANTLPFPFNIRTAMRVWDGLYFTEGEFQPDSRQSAAWNRGAYLVQGPGHCTACHTPKTVLGGDKTTDNLRGFNLQGWFAPDITGDNNQGLGQWSEADITEYLKTGHNRFTAAIGPMTEEIVNATSQYSDSDLAAIATYLKSQPQRQDNPAPVPANSPVMIAGQAIYRDQCSACHGIDGRGVAMLFPSLAQSALVRAGDSTSAIHLVLRGGRSVATKQEPTAPGMPSFAWQLNDDQVAAVLTYIRNAWQTAGPVVSPEAVGKERNQLRTRSD</sequence>
<feature type="binding site" description="covalent" evidence="9">
    <location>
        <position position="318"/>
    </location>
    <ligand>
        <name>heme c</name>
        <dbReference type="ChEBI" id="CHEBI:61717"/>
        <label>3</label>
    </ligand>
</feature>
<keyword evidence="6" id="KW-0677">Repeat</keyword>
<evidence type="ECO:0000256" key="8">
    <source>
        <dbReference type="ARBA" id="ARBA00023136"/>
    </source>
</evidence>
<dbReference type="PROSITE" id="PS51007">
    <property type="entry name" value="CYTC"/>
    <property type="match status" value="3"/>
</dbReference>
<feature type="binding site" description="covalent" evidence="9">
    <location>
        <position position="51"/>
    </location>
    <ligand>
        <name>heme c</name>
        <dbReference type="ChEBI" id="CHEBI:61717"/>
        <label>1</label>
    </ligand>
</feature>
<dbReference type="PIRSF" id="PIRSF000018">
    <property type="entry name" value="Mb_ADH_cyt_c"/>
    <property type="match status" value="1"/>
</dbReference>
<evidence type="ECO:0000256" key="6">
    <source>
        <dbReference type="ARBA" id="ARBA00022737"/>
    </source>
</evidence>
<dbReference type="AlphaFoldDB" id="A0A1M5GEZ5"/>
<dbReference type="InterPro" id="IPR051459">
    <property type="entry name" value="Cytochrome_c-type_DH"/>
</dbReference>
<feature type="binding site" description="covalent" evidence="9">
    <location>
        <position position="315"/>
    </location>
    <ligand>
        <name>heme c</name>
        <dbReference type="ChEBI" id="CHEBI:61717"/>
        <label>3</label>
    </ligand>
</feature>
<proteinExistence type="predicted"/>
<feature type="domain" description="Cytochrome c" evidence="12">
    <location>
        <begin position="34"/>
        <end position="138"/>
    </location>
</feature>
<evidence type="ECO:0000256" key="7">
    <source>
        <dbReference type="ARBA" id="ARBA00023004"/>
    </source>
</evidence>
<dbReference type="GO" id="GO:0005886">
    <property type="term" value="C:plasma membrane"/>
    <property type="evidence" value="ECO:0007669"/>
    <property type="project" value="UniProtKB-SubCell"/>
</dbReference>
<comment type="subcellular location">
    <subcellularLocation>
        <location evidence="1">Cell membrane</location>
    </subcellularLocation>
</comment>
<feature type="binding site" description="covalent" evidence="9">
    <location>
        <position position="198"/>
    </location>
    <ligand>
        <name>heme c</name>
        <dbReference type="ChEBI" id="CHEBI:61717"/>
        <label>2</label>
    </ligand>
</feature>
<reference evidence="13 14" key="1">
    <citation type="submission" date="2016-11" db="EMBL/GenBank/DDBJ databases">
        <authorList>
            <person name="Jaros S."/>
            <person name="Januszkiewicz K."/>
            <person name="Wedrychowicz H."/>
        </authorList>
    </citation>
    <scope>NUCLEOTIDE SEQUENCE [LARGE SCALE GENOMIC DNA]</scope>
    <source>
        <strain evidence="13 14">GAS242</strain>
    </source>
</reference>
<keyword evidence="5 11" id="KW-0732">Signal</keyword>
<dbReference type="SUPFAM" id="SSF46626">
    <property type="entry name" value="Cytochrome c"/>
    <property type="match status" value="3"/>
</dbReference>
<dbReference type="GO" id="GO:0016614">
    <property type="term" value="F:oxidoreductase activity, acting on CH-OH group of donors"/>
    <property type="evidence" value="ECO:0007669"/>
    <property type="project" value="InterPro"/>
</dbReference>
<evidence type="ECO:0000313" key="13">
    <source>
        <dbReference type="EMBL" id="SHG02269.1"/>
    </source>
</evidence>
<feature type="domain" description="Cytochrome c" evidence="12">
    <location>
        <begin position="302"/>
        <end position="392"/>
    </location>
</feature>
<feature type="binding site" description="covalent" evidence="9">
    <location>
        <position position="48"/>
    </location>
    <ligand>
        <name>heme c</name>
        <dbReference type="ChEBI" id="CHEBI:61717"/>
        <label>1</label>
    </ligand>
</feature>
<dbReference type="InterPro" id="IPR009056">
    <property type="entry name" value="Cyt_c-like_dom"/>
</dbReference>
<dbReference type="GO" id="GO:0020037">
    <property type="term" value="F:heme binding"/>
    <property type="evidence" value="ECO:0007669"/>
    <property type="project" value="InterPro"/>
</dbReference>
<evidence type="ECO:0000256" key="1">
    <source>
        <dbReference type="ARBA" id="ARBA00004236"/>
    </source>
</evidence>
<evidence type="ECO:0000256" key="2">
    <source>
        <dbReference type="ARBA" id="ARBA00022475"/>
    </source>
</evidence>
<dbReference type="RefSeq" id="WP_079563959.1">
    <property type="nucleotide sequence ID" value="NZ_LT670818.1"/>
</dbReference>
<dbReference type="InterPro" id="IPR014353">
    <property type="entry name" value="Membr-bd_ADH_cyt_c"/>
</dbReference>
<keyword evidence="8" id="KW-0472">Membrane</keyword>
<evidence type="ECO:0000259" key="12">
    <source>
        <dbReference type="PROSITE" id="PS51007"/>
    </source>
</evidence>
<evidence type="ECO:0000256" key="11">
    <source>
        <dbReference type="SAM" id="SignalP"/>
    </source>
</evidence>
<evidence type="ECO:0000256" key="9">
    <source>
        <dbReference type="PIRSR" id="PIRSR000018-50"/>
    </source>
</evidence>
<feature type="binding site" description="axial binding residue" evidence="10">
    <location>
        <position position="52"/>
    </location>
    <ligand>
        <name>heme c</name>
        <dbReference type="ChEBI" id="CHEBI:61717"/>
        <label>1</label>
    </ligand>
    <ligandPart>
        <name>Fe</name>
        <dbReference type="ChEBI" id="CHEBI:18248"/>
    </ligandPart>
</feature>
<evidence type="ECO:0000256" key="4">
    <source>
        <dbReference type="ARBA" id="ARBA00022723"/>
    </source>
</evidence>
<comment type="cofactor">
    <cofactor evidence="9">
        <name>heme c</name>
        <dbReference type="ChEBI" id="CHEBI:61717"/>
    </cofactor>
    <text evidence="9">Binds 3 heme c groups covalently per subunit.</text>
</comment>
<dbReference type="Proteomes" id="UP000190675">
    <property type="component" value="Chromosome I"/>
</dbReference>
<dbReference type="Gene3D" id="1.10.760.10">
    <property type="entry name" value="Cytochrome c-like domain"/>
    <property type="match status" value="3"/>
</dbReference>
<keyword evidence="3 9" id="KW-0349">Heme</keyword>
<keyword evidence="2" id="KW-1003">Cell membrane</keyword>
<dbReference type="EMBL" id="LT670818">
    <property type="protein sequence ID" value="SHG02269.1"/>
    <property type="molecule type" value="Genomic_DNA"/>
</dbReference>
<dbReference type="InterPro" id="IPR036909">
    <property type="entry name" value="Cyt_c-like_dom_sf"/>
</dbReference>
<dbReference type="GO" id="GO:0009055">
    <property type="term" value="F:electron transfer activity"/>
    <property type="evidence" value="ECO:0007669"/>
    <property type="project" value="InterPro"/>
</dbReference>
<feature type="signal peptide" evidence="11">
    <location>
        <begin position="1"/>
        <end position="26"/>
    </location>
</feature>
<organism evidence="13 14">
    <name type="scientific">Bradyrhizobium erythrophlei</name>
    <dbReference type="NCBI Taxonomy" id="1437360"/>
    <lineage>
        <taxon>Bacteria</taxon>
        <taxon>Pseudomonadati</taxon>
        <taxon>Pseudomonadota</taxon>
        <taxon>Alphaproteobacteria</taxon>
        <taxon>Hyphomicrobiales</taxon>
        <taxon>Nitrobacteraceae</taxon>
        <taxon>Bradyrhizobium</taxon>
    </lineage>
</organism>
<feature type="binding site" description="covalent" evidence="9">
    <location>
        <position position="195"/>
    </location>
    <ligand>
        <name>heme c</name>
        <dbReference type="ChEBI" id="CHEBI:61717"/>
        <label>2</label>
    </ligand>
</feature>
<feature type="binding site" description="axial binding residue" evidence="10">
    <location>
        <position position="199"/>
    </location>
    <ligand>
        <name>heme c</name>
        <dbReference type="ChEBI" id="CHEBI:61717"/>
        <label>2</label>
    </ligand>
    <ligandPart>
        <name>Fe</name>
        <dbReference type="ChEBI" id="CHEBI:18248"/>
    </ligandPart>
</feature>
<evidence type="ECO:0000256" key="3">
    <source>
        <dbReference type="ARBA" id="ARBA00022617"/>
    </source>
</evidence>
<evidence type="ECO:0000313" key="14">
    <source>
        <dbReference type="Proteomes" id="UP000190675"/>
    </source>
</evidence>
<feature type="binding site" description="axial binding residue" evidence="10">
    <location>
        <position position="319"/>
    </location>
    <ligand>
        <name>heme c</name>
        <dbReference type="ChEBI" id="CHEBI:61717"/>
        <label>3</label>
    </ligand>
    <ligandPart>
        <name>Fe</name>
        <dbReference type="ChEBI" id="CHEBI:18248"/>
    </ligandPart>
</feature>